<reference evidence="26" key="2">
    <citation type="submission" date="2025-09" db="UniProtKB">
        <authorList>
            <consortium name="Ensembl"/>
        </authorList>
    </citation>
    <scope>IDENTIFICATION</scope>
</reference>
<organism evidence="26 27">
    <name type="scientific">Nannospalax galili</name>
    <name type="common">Northern Israeli blind subterranean mole rat</name>
    <name type="synonym">Spalax galili</name>
    <dbReference type="NCBI Taxonomy" id="1026970"/>
    <lineage>
        <taxon>Eukaryota</taxon>
        <taxon>Metazoa</taxon>
        <taxon>Chordata</taxon>
        <taxon>Craniata</taxon>
        <taxon>Vertebrata</taxon>
        <taxon>Euteleostomi</taxon>
        <taxon>Mammalia</taxon>
        <taxon>Eutheria</taxon>
        <taxon>Euarchontoglires</taxon>
        <taxon>Glires</taxon>
        <taxon>Rodentia</taxon>
        <taxon>Myomorpha</taxon>
        <taxon>Muroidea</taxon>
        <taxon>Spalacidae</taxon>
        <taxon>Spalacinae</taxon>
        <taxon>Nannospalax</taxon>
    </lineage>
</organism>
<dbReference type="GO" id="GO:0120283">
    <property type="term" value="F:protein serine/threonine kinase binding"/>
    <property type="evidence" value="ECO:0007669"/>
    <property type="project" value="Ensembl"/>
</dbReference>
<gene>
    <name evidence="26" type="primary">Mavs</name>
</gene>
<evidence type="ECO:0000256" key="10">
    <source>
        <dbReference type="ARBA" id="ARBA00022843"/>
    </source>
</evidence>
<evidence type="ECO:0000256" key="20">
    <source>
        <dbReference type="ARBA" id="ARBA00071084"/>
    </source>
</evidence>
<evidence type="ECO:0000256" key="11">
    <source>
        <dbReference type="ARBA" id="ARBA00022859"/>
    </source>
</evidence>
<keyword evidence="10" id="KW-0832">Ubl conjugation</keyword>
<feature type="compositionally biased region" description="Polar residues" evidence="23">
    <location>
        <begin position="145"/>
        <end position="162"/>
    </location>
</feature>
<dbReference type="GO" id="GO:0071360">
    <property type="term" value="P:cellular response to exogenous dsRNA"/>
    <property type="evidence" value="ECO:0007669"/>
    <property type="project" value="Ensembl"/>
</dbReference>
<evidence type="ECO:0000256" key="2">
    <source>
        <dbReference type="ARBA" id="ARBA00004572"/>
    </source>
</evidence>
<evidence type="ECO:0000256" key="1">
    <source>
        <dbReference type="ARBA" id="ARBA00004275"/>
    </source>
</evidence>
<keyword evidence="12 24" id="KW-1133">Transmembrane helix</keyword>
<dbReference type="GO" id="GO:0140374">
    <property type="term" value="P:antiviral innate immune response"/>
    <property type="evidence" value="ECO:0007669"/>
    <property type="project" value="Ensembl"/>
</dbReference>
<evidence type="ECO:0000256" key="17">
    <source>
        <dbReference type="ARBA" id="ARBA00023140"/>
    </source>
</evidence>
<feature type="compositionally biased region" description="Polar residues" evidence="23">
    <location>
        <begin position="360"/>
        <end position="378"/>
    </location>
</feature>
<dbReference type="GO" id="GO:0044546">
    <property type="term" value="P:NLRP3 inflammasome complex assembly"/>
    <property type="evidence" value="ECO:0007669"/>
    <property type="project" value="Ensembl"/>
</dbReference>
<dbReference type="GO" id="GO:0032757">
    <property type="term" value="P:positive regulation of interleukin-8 production"/>
    <property type="evidence" value="ECO:0007669"/>
    <property type="project" value="Ensembl"/>
</dbReference>
<dbReference type="Ensembl" id="ENSNGAT00000014079.1">
    <property type="protein sequence ID" value="ENSNGAP00000008577.1"/>
    <property type="gene ID" value="ENSNGAG00000011510.1"/>
</dbReference>
<dbReference type="GO" id="GO:0032760">
    <property type="term" value="P:positive regulation of tumor necrosis factor production"/>
    <property type="evidence" value="ECO:0007669"/>
    <property type="project" value="Ensembl"/>
</dbReference>
<evidence type="ECO:0000313" key="27">
    <source>
        <dbReference type="Proteomes" id="UP000694381"/>
    </source>
</evidence>
<keyword evidence="18" id="KW-0449">Lipoprotein</keyword>
<evidence type="ECO:0000256" key="3">
    <source>
        <dbReference type="ARBA" id="ARBA00022481"/>
    </source>
</evidence>
<keyword evidence="27" id="KW-1185">Reference proteome</keyword>
<keyword evidence="3" id="KW-0488">Methylation</keyword>
<keyword evidence="17" id="KW-0576">Peroxisome</keyword>
<dbReference type="GO" id="GO:0042742">
    <property type="term" value="P:defense response to bacterium"/>
    <property type="evidence" value="ECO:0007669"/>
    <property type="project" value="Ensembl"/>
</dbReference>
<keyword evidence="14" id="KW-0496">Mitochondrion</keyword>
<dbReference type="GO" id="GO:0005741">
    <property type="term" value="C:mitochondrial outer membrane"/>
    <property type="evidence" value="ECO:0007669"/>
    <property type="project" value="UniProtKB-SubCell"/>
</dbReference>
<evidence type="ECO:0000256" key="19">
    <source>
        <dbReference type="ARBA" id="ARBA00054747"/>
    </source>
</evidence>
<keyword evidence="5" id="KW-0597">Phosphoprotein</keyword>
<evidence type="ECO:0000256" key="8">
    <source>
        <dbReference type="ARBA" id="ARBA00022692"/>
    </source>
</evidence>
<dbReference type="GO" id="GO:0002230">
    <property type="term" value="P:positive regulation of defense response to virus by host"/>
    <property type="evidence" value="ECO:0007669"/>
    <property type="project" value="Ensembl"/>
</dbReference>
<dbReference type="GeneTree" id="ENSGT00510000049120"/>
<evidence type="ECO:0000256" key="22">
    <source>
        <dbReference type="ARBA" id="ARBA00083233"/>
    </source>
</evidence>
<dbReference type="InterPro" id="IPR052787">
    <property type="entry name" value="MAVS"/>
</dbReference>
<evidence type="ECO:0000256" key="13">
    <source>
        <dbReference type="ARBA" id="ARBA00023118"/>
    </source>
</evidence>
<dbReference type="GO" id="GO:0060340">
    <property type="term" value="P:positive regulation of type I interferon-mediated signaling pathway"/>
    <property type="evidence" value="ECO:0007669"/>
    <property type="project" value="Ensembl"/>
</dbReference>
<feature type="region of interest" description="Disordered" evidence="23">
    <location>
        <begin position="441"/>
        <end position="466"/>
    </location>
</feature>
<keyword evidence="13" id="KW-0051">Antiviral defense</keyword>
<evidence type="ECO:0000256" key="16">
    <source>
        <dbReference type="ARBA" id="ARBA00023139"/>
    </source>
</evidence>
<dbReference type="GO" id="GO:0039529">
    <property type="term" value="P:RIG-I signaling pathway"/>
    <property type="evidence" value="ECO:0007669"/>
    <property type="project" value="Ensembl"/>
</dbReference>
<dbReference type="GO" id="GO:0071660">
    <property type="term" value="P:positive regulation of IP-10 production"/>
    <property type="evidence" value="ECO:0007669"/>
    <property type="project" value="Ensembl"/>
</dbReference>
<name>A0A8C6W545_NANGA</name>
<feature type="transmembrane region" description="Helical" evidence="24">
    <location>
        <begin position="468"/>
        <end position="486"/>
    </location>
</feature>
<comment type="function">
    <text evidence="19">Adapter required for innate immune defense against viruses. Acts downstream of DHX33, RIGI and IFIH1/MDA5, which detect intracellular dsRNA produced during viral replication, to coordinate pathways leading to the activation of NF-kappa-B, IRF3 and IRF7, and to the subsequent induction of antiviral cytokines such as IFN-beta and RANTES (CCL5). Peroxisomal and mitochondrial MAVS act sequentially to create an antiviral cellular state. Upon viral infection, peroxisomal MAVS induces the rapid interferon-independent expression of defense factors that provide short-term protection, whereas mitochondrial MAVS activates an interferon-dependent signaling pathway with delayed kinetics, which amplifies and stabilizes the antiviral response. May activate the same pathways following detection of extracellular dsRNA by TLR3. May protect cells from apoptosis. Involved in NLRP3 inflammasome activation by mediating NLRP3 recruitment to mitochondria.</text>
</comment>
<evidence type="ECO:0000256" key="6">
    <source>
        <dbReference type="ARBA" id="ARBA00022581"/>
    </source>
</evidence>
<dbReference type="GO" id="GO:0140297">
    <property type="term" value="F:DNA-binding transcription factor binding"/>
    <property type="evidence" value="ECO:0007669"/>
    <property type="project" value="Ensembl"/>
</dbReference>
<evidence type="ECO:0000256" key="12">
    <source>
        <dbReference type="ARBA" id="ARBA00022989"/>
    </source>
</evidence>
<dbReference type="GO" id="GO:0140693">
    <property type="term" value="F:molecular condensate scaffold activity"/>
    <property type="evidence" value="ECO:0007669"/>
    <property type="project" value="Ensembl"/>
</dbReference>
<dbReference type="GO" id="GO:0042307">
    <property type="term" value="P:positive regulation of protein import into nucleus"/>
    <property type="evidence" value="ECO:0007669"/>
    <property type="project" value="Ensembl"/>
</dbReference>
<evidence type="ECO:0000256" key="15">
    <source>
        <dbReference type="ARBA" id="ARBA00023136"/>
    </source>
</evidence>
<reference evidence="26" key="1">
    <citation type="submission" date="2025-08" db="UniProtKB">
        <authorList>
            <consortium name="Ensembl"/>
        </authorList>
    </citation>
    <scope>IDENTIFICATION</scope>
</reference>
<dbReference type="GO" id="GO:0032728">
    <property type="term" value="P:positive regulation of interferon-beta production"/>
    <property type="evidence" value="ECO:0007669"/>
    <property type="project" value="Ensembl"/>
</dbReference>
<dbReference type="GO" id="GO:0071651">
    <property type="term" value="P:positive regulation of chemokine (C-C motif) ligand 5 production"/>
    <property type="evidence" value="ECO:0007669"/>
    <property type="project" value="Ensembl"/>
</dbReference>
<evidence type="ECO:0000259" key="25">
    <source>
        <dbReference type="Pfam" id="PF16739"/>
    </source>
</evidence>
<dbReference type="GO" id="GO:0070585">
    <property type="term" value="P:protein localization to mitochondrion"/>
    <property type="evidence" value="ECO:0007669"/>
    <property type="project" value="Ensembl"/>
</dbReference>
<keyword evidence="11" id="KW-0391">Immunity</keyword>
<keyword evidence="8 24" id="KW-0812">Transmembrane</keyword>
<evidence type="ECO:0000256" key="18">
    <source>
        <dbReference type="ARBA" id="ARBA00023288"/>
    </source>
</evidence>
<dbReference type="GO" id="GO:1900063">
    <property type="term" value="P:regulation of peroxisome organization"/>
    <property type="evidence" value="ECO:0007669"/>
    <property type="project" value="Ensembl"/>
</dbReference>
<dbReference type="Proteomes" id="UP000694381">
    <property type="component" value="Unassembled WGS sequence"/>
</dbReference>
<evidence type="ECO:0000313" key="26">
    <source>
        <dbReference type="Ensembl" id="ENSNGAP00000008577.1"/>
    </source>
</evidence>
<evidence type="ECO:0000256" key="24">
    <source>
        <dbReference type="SAM" id="Phobius"/>
    </source>
</evidence>
<evidence type="ECO:0000256" key="4">
    <source>
        <dbReference type="ARBA" id="ARBA00022499"/>
    </source>
</evidence>
<accession>A0A8C6W545</accession>
<dbReference type="GO" id="GO:0005778">
    <property type="term" value="C:peroxisomal membrane"/>
    <property type="evidence" value="ECO:0007669"/>
    <property type="project" value="Ensembl"/>
</dbReference>
<dbReference type="FunFam" id="1.10.533.10:FF:000063">
    <property type="entry name" value="Mitochondrial antiviral-signaling protein"/>
    <property type="match status" value="1"/>
</dbReference>
<dbReference type="Gene3D" id="1.10.533.10">
    <property type="entry name" value="Death Domain, Fas"/>
    <property type="match status" value="1"/>
</dbReference>
<dbReference type="Pfam" id="PF16739">
    <property type="entry name" value="CARD_2"/>
    <property type="match status" value="1"/>
</dbReference>
<feature type="compositionally biased region" description="Polar residues" evidence="23">
    <location>
        <begin position="178"/>
        <end position="191"/>
    </location>
</feature>
<keyword evidence="16" id="KW-0564">Palmitate</keyword>
<proteinExistence type="predicted"/>
<feature type="region of interest" description="Disordered" evidence="23">
    <location>
        <begin position="132"/>
        <end position="227"/>
    </location>
</feature>
<dbReference type="GO" id="GO:1900227">
    <property type="term" value="P:positive regulation of NLRP3 inflammasome complex assembly"/>
    <property type="evidence" value="ECO:0007669"/>
    <property type="project" value="Ensembl"/>
</dbReference>
<dbReference type="AlphaFoldDB" id="A0A8C6W545"/>
<dbReference type="GO" id="GO:0032727">
    <property type="term" value="P:positive regulation of interferon-alpha production"/>
    <property type="evidence" value="ECO:0007669"/>
    <property type="project" value="Ensembl"/>
</dbReference>
<dbReference type="InterPro" id="IPR011029">
    <property type="entry name" value="DEATH-like_dom_sf"/>
</dbReference>
<evidence type="ECO:0000256" key="5">
    <source>
        <dbReference type="ARBA" id="ARBA00022553"/>
    </source>
</evidence>
<feature type="region of interest" description="Disordered" evidence="23">
    <location>
        <begin position="347"/>
        <end position="381"/>
    </location>
</feature>
<keyword evidence="15 24" id="KW-0472">Membrane</keyword>
<dbReference type="GO" id="GO:0043123">
    <property type="term" value="P:positive regulation of canonical NF-kappaB signal transduction"/>
    <property type="evidence" value="ECO:0007669"/>
    <property type="project" value="Ensembl"/>
</dbReference>
<sequence>MTFAEEKTYKYIRDNHSKFCCVDVLEILPFLSCLTASDQDRLRASYTQVGNRDTLWELFNRLQRRTGWVGCFIQALMMCEFPELAQQVTQVYQSYLPSGTQPCSLAPPESPVVPAKILGTFASAPGYSIPHSGYQGKPGYPRPVQDTQPPKSPGENSEQAPQVPSFGAVLKMSGDSLMPSSDQQALSSLTSSEHHEQEPEFGGAHRTGVASTPISPHGPVSPTVSFQPLARSTPRASHLFGPMVSVAPADTSPSSSSTGLASVRAADDQAKAAICPSAEGVPTNSLTISSVPSPTNVVPVKTMSSKVSAHSALVSTVPSKLPTSSDHPVPSKLPINLARAGTIPSRVLTKTPETLEAPANTVTTGYSLPRPDSNSRSLYSGPELSKPGILVSEVNSQPFSGCSADLAISPSSSLGSEPNHGPEENEYLSFRIQVEEGPNADLLVGSSGPLANQQPPEEEEEEKEEAQWLGAAGAALLALFLAVVLYRGRHLAQ</sequence>
<dbReference type="GO" id="GO:0050700">
    <property type="term" value="F:CARD domain binding"/>
    <property type="evidence" value="ECO:0007669"/>
    <property type="project" value="Ensembl"/>
</dbReference>
<dbReference type="PANTHER" id="PTHR21446">
    <property type="entry name" value="DUF3504 DOMAIN-CONTAINING PROTEIN"/>
    <property type="match status" value="1"/>
</dbReference>
<keyword evidence="4" id="KW-1017">Isopeptide bond</keyword>
<dbReference type="OMA" id="PHIDQKF"/>
<feature type="domain" description="Caspase recruitment" evidence="25">
    <location>
        <begin position="6"/>
        <end position="91"/>
    </location>
</feature>
<evidence type="ECO:0000256" key="9">
    <source>
        <dbReference type="ARBA" id="ARBA00022787"/>
    </source>
</evidence>
<dbReference type="GO" id="GO:0042802">
    <property type="term" value="F:identical protein binding"/>
    <property type="evidence" value="ECO:0007669"/>
    <property type="project" value="Ensembl"/>
</dbReference>
<dbReference type="InterPro" id="IPR031964">
    <property type="entry name" value="CARD_dom"/>
</dbReference>
<dbReference type="GO" id="GO:0045944">
    <property type="term" value="P:positive regulation of transcription by RNA polymerase II"/>
    <property type="evidence" value="ECO:0007669"/>
    <property type="project" value="Ensembl"/>
</dbReference>
<evidence type="ECO:0000256" key="14">
    <source>
        <dbReference type="ARBA" id="ARBA00023128"/>
    </source>
</evidence>
<dbReference type="GO" id="GO:0002735">
    <property type="term" value="P:positive regulation of myeloid dendritic cell cytokine production"/>
    <property type="evidence" value="ECO:0007669"/>
    <property type="project" value="Ensembl"/>
</dbReference>
<dbReference type="GO" id="GO:0045071">
    <property type="term" value="P:negative regulation of viral genome replication"/>
    <property type="evidence" value="ECO:0007669"/>
    <property type="project" value="Ensembl"/>
</dbReference>
<keyword evidence="9" id="KW-1000">Mitochondrion outer membrane</keyword>
<evidence type="ECO:0000256" key="7">
    <source>
        <dbReference type="ARBA" id="ARBA00022588"/>
    </source>
</evidence>
<evidence type="ECO:0000256" key="23">
    <source>
        <dbReference type="SAM" id="MobiDB-lite"/>
    </source>
</evidence>
<dbReference type="GO" id="GO:0032755">
    <property type="term" value="P:positive regulation of interleukin-6 production"/>
    <property type="evidence" value="ECO:0007669"/>
    <property type="project" value="Ensembl"/>
</dbReference>
<evidence type="ECO:0000256" key="21">
    <source>
        <dbReference type="ARBA" id="ARBA00082620"/>
    </source>
</evidence>
<keyword evidence="6" id="KW-0945">Host-virus interaction</keyword>
<dbReference type="GO" id="GO:0035591">
    <property type="term" value="F:signaling adaptor activity"/>
    <property type="evidence" value="ECO:0007669"/>
    <property type="project" value="Ensembl"/>
</dbReference>
<dbReference type="PANTHER" id="PTHR21446:SF6">
    <property type="entry name" value="MITOCHONDRIAL ANTIVIRAL-SIGNALING PROTEIN"/>
    <property type="match status" value="1"/>
</dbReference>
<comment type="subcellular location">
    <subcellularLocation>
        <location evidence="2">Mitochondrion outer membrane</location>
        <topology evidence="2">Single-pass membrane protein</topology>
    </subcellularLocation>
    <subcellularLocation>
        <location evidence="1">Peroxisome</location>
    </subcellularLocation>
</comment>
<protein>
    <recommendedName>
        <fullName evidence="20">Mitochondrial antiviral-signaling protein</fullName>
    </recommendedName>
    <alternativeName>
        <fullName evidence="21">Interferon beta promoter stimulator protein 1</fullName>
    </alternativeName>
    <alternativeName>
        <fullName evidence="22">Virus-induced-signaling adapter</fullName>
    </alternativeName>
</protein>
<keyword evidence="7" id="KW-0399">Innate immunity</keyword>